<accession>A0ABR8PL00</accession>
<feature type="transmembrane region" description="Helical" evidence="1">
    <location>
        <begin position="108"/>
        <end position="141"/>
    </location>
</feature>
<feature type="transmembrane region" description="Helical" evidence="1">
    <location>
        <begin position="54"/>
        <end position="87"/>
    </location>
</feature>
<feature type="transmembrane region" description="Helical" evidence="1">
    <location>
        <begin position="12"/>
        <end position="34"/>
    </location>
</feature>
<dbReference type="Proteomes" id="UP000659496">
    <property type="component" value="Unassembled WGS sequence"/>
</dbReference>
<comment type="caution">
    <text evidence="2">The sequence shown here is derived from an EMBL/GenBank/DDBJ whole genome shotgun (WGS) entry which is preliminary data.</text>
</comment>
<keyword evidence="1" id="KW-1133">Transmembrane helix</keyword>
<feature type="transmembrane region" description="Helical" evidence="1">
    <location>
        <begin position="153"/>
        <end position="178"/>
    </location>
</feature>
<dbReference type="RefSeq" id="WP_191690388.1">
    <property type="nucleotide sequence ID" value="NZ_JACSQY010000008.1"/>
</dbReference>
<dbReference type="EMBL" id="JACSQY010000008">
    <property type="protein sequence ID" value="MBD7908836.1"/>
    <property type="molecule type" value="Genomic_DNA"/>
</dbReference>
<keyword evidence="3" id="KW-1185">Reference proteome</keyword>
<sequence length="200" mass="22708">MKNPYLFSYLPFFTIMLFSLTFGVYTVGFSLSVFREIGLYDGLLEFLTDTQLRLFLLTVYALFYFMVFSALKLIAATIHETALLFFYKAAPATEAPVLHVTDERGGKLIYFIGALASAFAIQSLYWLLLVFLTVTFIYFVYSTYMLHHQLPFSAIIGIIFFEFIVWAVLLSAVVYILLRLYNGIAASIPGVEKDQLPIGS</sequence>
<organism evidence="2 3">
    <name type="scientific">Sporosarcina gallistercoris</name>
    <dbReference type="NCBI Taxonomy" id="2762245"/>
    <lineage>
        <taxon>Bacteria</taxon>
        <taxon>Bacillati</taxon>
        <taxon>Bacillota</taxon>
        <taxon>Bacilli</taxon>
        <taxon>Bacillales</taxon>
        <taxon>Caryophanaceae</taxon>
        <taxon>Sporosarcina</taxon>
    </lineage>
</organism>
<evidence type="ECO:0000313" key="3">
    <source>
        <dbReference type="Proteomes" id="UP000659496"/>
    </source>
</evidence>
<reference evidence="2 3" key="1">
    <citation type="submission" date="2020-08" db="EMBL/GenBank/DDBJ databases">
        <title>A Genomic Blueprint of the Chicken Gut Microbiome.</title>
        <authorList>
            <person name="Gilroy R."/>
            <person name="Ravi A."/>
            <person name="Getino M."/>
            <person name="Pursley I."/>
            <person name="Horton D.L."/>
            <person name="Alikhan N.-F."/>
            <person name="Baker D."/>
            <person name="Gharbi K."/>
            <person name="Hall N."/>
            <person name="Watson M."/>
            <person name="Adriaenssens E.M."/>
            <person name="Foster-Nyarko E."/>
            <person name="Jarju S."/>
            <person name="Secka A."/>
            <person name="Antonio M."/>
            <person name="Oren A."/>
            <person name="Chaudhuri R."/>
            <person name="La Ragione R.M."/>
            <person name="Hildebrand F."/>
            <person name="Pallen M.J."/>
        </authorList>
    </citation>
    <scope>NUCLEOTIDE SEQUENCE [LARGE SCALE GENOMIC DNA]</scope>
    <source>
        <strain evidence="2 3">Sa3CUA8</strain>
    </source>
</reference>
<evidence type="ECO:0000256" key="1">
    <source>
        <dbReference type="SAM" id="Phobius"/>
    </source>
</evidence>
<keyword evidence="1" id="KW-0812">Transmembrane</keyword>
<protein>
    <submittedName>
        <fullName evidence="2">DUF5366 family protein</fullName>
    </submittedName>
</protein>
<keyword evidence="1" id="KW-0472">Membrane</keyword>
<dbReference type="InterPro" id="IPR035289">
    <property type="entry name" value="DUF5366"/>
</dbReference>
<dbReference type="Pfam" id="PF17328">
    <property type="entry name" value="DUF5366"/>
    <property type="match status" value="1"/>
</dbReference>
<evidence type="ECO:0000313" key="2">
    <source>
        <dbReference type="EMBL" id="MBD7908836.1"/>
    </source>
</evidence>
<proteinExistence type="predicted"/>
<name>A0ABR8PL00_9BACL</name>
<gene>
    <name evidence="2" type="ORF">H9659_10885</name>
</gene>